<dbReference type="Pfam" id="PF07729">
    <property type="entry name" value="FCD"/>
    <property type="match status" value="1"/>
</dbReference>
<dbReference type="InterPro" id="IPR000524">
    <property type="entry name" value="Tscrpt_reg_HTH_GntR"/>
</dbReference>
<dbReference type="SMART" id="SM00895">
    <property type="entry name" value="FCD"/>
    <property type="match status" value="1"/>
</dbReference>
<dbReference type="InterPro" id="IPR036390">
    <property type="entry name" value="WH_DNA-bd_sf"/>
</dbReference>
<comment type="caution">
    <text evidence="5">The sequence shown here is derived from an EMBL/GenBank/DDBJ whole genome shotgun (WGS) entry which is preliminary data.</text>
</comment>
<dbReference type="InterPro" id="IPR008920">
    <property type="entry name" value="TF_FadR/GntR_C"/>
</dbReference>
<evidence type="ECO:0000256" key="1">
    <source>
        <dbReference type="ARBA" id="ARBA00023015"/>
    </source>
</evidence>
<dbReference type="SMART" id="SM00345">
    <property type="entry name" value="HTH_GNTR"/>
    <property type="match status" value="1"/>
</dbReference>
<dbReference type="EMBL" id="JAUQSZ010000008">
    <property type="protein sequence ID" value="MDO7843179.1"/>
    <property type="molecule type" value="Genomic_DNA"/>
</dbReference>
<dbReference type="SUPFAM" id="SSF46785">
    <property type="entry name" value="Winged helix' DNA-binding domain"/>
    <property type="match status" value="1"/>
</dbReference>
<accession>A0ABT9A015</accession>
<dbReference type="PRINTS" id="PR00035">
    <property type="entry name" value="HTHGNTR"/>
</dbReference>
<keyword evidence="6" id="KW-1185">Reference proteome</keyword>
<keyword evidence="3" id="KW-0804">Transcription</keyword>
<dbReference type="PROSITE" id="PS50949">
    <property type="entry name" value="HTH_GNTR"/>
    <property type="match status" value="1"/>
</dbReference>
<dbReference type="Proteomes" id="UP001176468">
    <property type="component" value="Unassembled WGS sequence"/>
</dbReference>
<keyword evidence="2" id="KW-0238">DNA-binding</keyword>
<dbReference type="PANTHER" id="PTHR43537">
    <property type="entry name" value="TRANSCRIPTIONAL REGULATOR, GNTR FAMILY"/>
    <property type="match status" value="1"/>
</dbReference>
<protein>
    <submittedName>
        <fullName evidence="5">FCD domain-containing protein</fullName>
    </submittedName>
</protein>
<keyword evidence="1" id="KW-0805">Transcription regulation</keyword>
<proteinExistence type="predicted"/>
<sequence length="238" mass="26295">MQKIKRGSKVAEELAQDILRKVCAEGATPGSRLPSEATMVAEYGVGRGSLREALRILEIHGIIRIKAGPGGGPVVVGPTTTDFGRMATMFFQAGAMTFREVIDARLLLEPMIARMAAERREPELVEQLLAAETSTSSDAAYLKTSANFHWQVGSMSGNRILNLMSHALEDIFHARVVGMLFPPERREAVVEAHHAIAEAIARGDADAAERLMREHMVEYARYVEQRHPALIDEIVEWH</sequence>
<evidence type="ECO:0000313" key="6">
    <source>
        <dbReference type="Proteomes" id="UP001176468"/>
    </source>
</evidence>
<dbReference type="PANTHER" id="PTHR43537:SF44">
    <property type="entry name" value="GNTR FAMILY REGULATORY PROTEIN"/>
    <property type="match status" value="1"/>
</dbReference>
<dbReference type="Pfam" id="PF00392">
    <property type="entry name" value="GntR"/>
    <property type="match status" value="1"/>
</dbReference>
<dbReference type="Gene3D" id="1.20.120.530">
    <property type="entry name" value="GntR ligand-binding domain-like"/>
    <property type="match status" value="1"/>
</dbReference>
<feature type="domain" description="HTH gntR-type" evidence="4">
    <location>
        <begin position="8"/>
        <end position="78"/>
    </location>
</feature>
<organism evidence="5 6">
    <name type="scientific">Sphingomonas immobilis</name>
    <dbReference type="NCBI Taxonomy" id="3063997"/>
    <lineage>
        <taxon>Bacteria</taxon>
        <taxon>Pseudomonadati</taxon>
        <taxon>Pseudomonadota</taxon>
        <taxon>Alphaproteobacteria</taxon>
        <taxon>Sphingomonadales</taxon>
        <taxon>Sphingomonadaceae</taxon>
        <taxon>Sphingomonas</taxon>
    </lineage>
</organism>
<dbReference type="InterPro" id="IPR036388">
    <property type="entry name" value="WH-like_DNA-bd_sf"/>
</dbReference>
<dbReference type="SUPFAM" id="SSF48008">
    <property type="entry name" value="GntR ligand-binding domain-like"/>
    <property type="match status" value="1"/>
</dbReference>
<evidence type="ECO:0000256" key="3">
    <source>
        <dbReference type="ARBA" id="ARBA00023163"/>
    </source>
</evidence>
<evidence type="ECO:0000256" key="2">
    <source>
        <dbReference type="ARBA" id="ARBA00023125"/>
    </source>
</evidence>
<dbReference type="InterPro" id="IPR011711">
    <property type="entry name" value="GntR_C"/>
</dbReference>
<name>A0ABT9A015_9SPHN</name>
<dbReference type="Gene3D" id="1.10.10.10">
    <property type="entry name" value="Winged helix-like DNA-binding domain superfamily/Winged helix DNA-binding domain"/>
    <property type="match status" value="1"/>
</dbReference>
<dbReference type="RefSeq" id="WP_304561634.1">
    <property type="nucleotide sequence ID" value="NZ_JAUQSZ010000008.1"/>
</dbReference>
<evidence type="ECO:0000313" key="5">
    <source>
        <dbReference type="EMBL" id="MDO7843179.1"/>
    </source>
</evidence>
<gene>
    <name evidence="5" type="ORF">Q5H94_12665</name>
</gene>
<evidence type="ECO:0000259" key="4">
    <source>
        <dbReference type="PROSITE" id="PS50949"/>
    </source>
</evidence>
<reference evidence="5" key="1">
    <citation type="submission" date="2023-07" db="EMBL/GenBank/DDBJ databases">
        <authorList>
            <person name="Kim M.K."/>
        </authorList>
    </citation>
    <scope>NUCLEOTIDE SEQUENCE</scope>
    <source>
        <strain evidence="5">CA1-15</strain>
    </source>
</reference>